<reference evidence="3 4" key="1">
    <citation type="submission" date="2020-10" db="EMBL/GenBank/DDBJ databases">
        <title>Wide distribution of Phycisphaera-like planctomycetes from WD2101 soil group in peatlands and genome analysis of the first cultivated representative.</title>
        <authorList>
            <person name="Dedysh S.N."/>
            <person name="Beletsky A.V."/>
            <person name="Ivanova A."/>
            <person name="Kulichevskaya I.S."/>
            <person name="Suzina N.E."/>
            <person name="Philippov D.A."/>
            <person name="Rakitin A.L."/>
            <person name="Mardanov A.V."/>
            <person name="Ravin N.V."/>
        </authorList>
    </citation>
    <scope>NUCLEOTIDE SEQUENCE [LARGE SCALE GENOMIC DNA]</scope>
    <source>
        <strain evidence="3 4">M1803</strain>
    </source>
</reference>
<organism evidence="3 4">
    <name type="scientific">Humisphaera borealis</name>
    <dbReference type="NCBI Taxonomy" id="2807512"/>
    <lineage>
        <taxon>Bacteria</taxon>
        <taxon>Pseudomonadati</taxon>
        <taxon>Planctomycetota</taxon>
        <taxon>Phycisphaerae</taxon>
        <taxon>Tepidisphaerales</taxon>
        <taxon>Tepidisphaeraceae</taxon>
        <taxon>Humisphaera</taxon>
    </lineage>
</organism>
<evidence type="ECO:0000313" key="3">
    <source>
        <dbReference type="EMBL" id="QOV87497.1"/>
    </source>
</evidence>
<dbReference type="RefSeq" id="WP_206290401.1">
    <property type="nucleotide sequence ID" value="NZ_CP063458.1"/>
</dbReference>
<evidence type="ECO:0000313" key="4">
    <source>
        <dbReference type="Proteomes" id="UP000593765"/>
    </source>
</evidence>
<proteinExistence type="predicted"/>
<sequence>MAALTSSPTELQYAPRPALRHRRSFRRVALVILLLAIALSLWLFGPSLWLQARLWYWMAECRDFAAAPTDVVCEEVPSWAGNTPPFLSSATTPKPLAEMERLSGVMSPNPQGPVLYLHERTTPGGVRRLVVVRRVPPAQRQSWDVPLGLAVSLWRPRPFPYADVAMTSWMDFDPLPRAFEANQSTASLKLFAGQTDPNDPSRFTISFETVDGSGVLEGKLQDGETPTSEPTVAWTVK</sequence>
<evidence type="ECO:0000256" key="2">
    <source>
        <dbReference type="SAM" id="Phobius"/>
    </source>
</evidence>
<name>A0A7M2WPP5_9BACT</name>
<keyword evidence="2" id="KW-0812">Transmembrane</keyword>
<keyword evidence="4" id="KW-1185">Reference proteome</keyword>
<gene>
    <name evidence="3" type="ORF">IPV69_14490</name>
</gene>
<evidence type="ECO:0000256" key="1">
    <source>
        <dbReference type="SAM" id="MobiDB-lite"/>
    </source>
</evidence>
<dbReference type="EMBL" id="CP063458">
    <property type="protein sequence ID" value="QOV87497.1"/>
    <property type="molecule type" value="Genomic_DNA"/>
</dbReference>
<dbReference type="Proteomes" id="UP000593765">
    <property type="component" value="Chromosome"/>
</dbReference>
<dbReference type="AlphaFoldDB" id="A0A7M2WPP5"/>
<feature type="transmembrane region" description="Helical" evidence="2">
    <location>
        <begin position="28"/>
        <end position="50"/>
    </location>
</feature>
<keyword evidence="2" id="KW-1133">Transmembrane helix</keyword>
<protein>
    <submittedName>
        <fullName evidence="3">Uncharacterized protein</fullName>
    </submittedName>
</protein>
<keyword evidence="2" id="KW-0472">Membrane</keyword>
<dbReference type="KEGG" id="hbs:IPV69_14490"/>
<feature type="region of interest" description="Disordered" evidence="1">
    <location>
        <begin position="216"/>
        <end position="237"/>
    </location>
</feature>
<accession>A0A7M2WPP5</accession>